<protein>
    <submittedName>
        <fullName evidence="1">Uncharacterized protein</fullName>
    </submittedName>
</protein>
<name>M4ZBV9_9BRAD</name>
<evidence type="ECO:0000313" key="1">
    <source>
        <dbReference type="EMBL" id="BAM91212.1"/>
    </source>
</evidence>
<evidence type="ECO:0000313" key="2">
    <source>
        <dbReference type="Proteomes" id="UP000011841"/>
    </source>
</evidence>
<reference evidence="1 2" key="1">
    <citation type="journal article" date="2013" name="Appl. Environ. Microbiol.">
        <title>Genome analysis suggests that the soil oligotrophic bacterium Agromonas oligotrophica (Bradyrhizobium oligotrophicum) is a nitrogen-fixing symbiont of Aeschynomene indica.</title>
        <authorList>
            <person name="Okubo T."/>
            <person name="Fukushima S."/>
            <person name="Itakura M."/>
            <person name="Oshima K."/>
            <person name="Longtonglang A."/>
            <person name="Teaumroong N."/>
            <person name="Mitsui H."/>
            <person name="Hattori M."/>
            <person name="Hattori R."/>
            <person name="Hattori T."/>
            <person name="Minamisawa K."/>
        </authorList>
    </citation>
    <scope>NUCLEOTIDE SEQUENCE [LARGE SCALE GENOMIC DNA]</scope>
    <source>
        <strain evidence="1 2">S58</strain>
    </source>
</reference>
<dbReference type="HOGENOM" id="CLU_2615065_0_0_5"/>
<dbReference type="EMBL" id="AP012603">
    <property type="protein sequence ID" value="BAM91212.1"/>
    <property type="molecule type" value="Genomic_DNA"/>
</dbReference>
<dbReference type="PATRIC" id="fig|1245469.3.peg.5358"/>
<proteinExistence type="predicted"/>
<gene>
    <name evidence="1" type="ORF">S58_52330</name>
</gene>
<dbReference type="Proteomes" id="UP000011841">
    <property type="component" value="Chromosome"/>
</dbReference>
<sequence>MRSPEELAPLAMQIAMRADLMTRLREVRGCEDEDRVSKMIDEIRDYARSLDPRVTHAEGARLALMLAEHLDQRGTERP</sequence>
<dbReference type="AlphaFoldDB" id="M4ZBV9"/>
<accession>M4ZBV9</accession>
<organism evidence="1 2">
    <name type="scientific">Bradyrhizobium oligotrophicum S58</name>
    <dbReference type="NCBI Taxonomy" id="1245469"/>
    <lineage>
        <taxon>Bacteria</taxon>
        <taxon>Pseudomonadati</taxon>
        <taxon>Pseudomonadota</taxon>
        <taxon>Alphaproteobacteria</taxon>
        <taxon>Hyphomicrobiales</taxon>
        <taxon>Nitrobacteraceae</taxon>
        <taxon>Bradyrhizobium</taxon>
    </lineage>
</organism>
<dbReference type="KEGG" id="aol:S58_52330"/>
<keyword evidence="2" id="KW-1185">Reference proteome</keyword>